<evidence type="ECO:0000313" key="6">
    <source>
        <dbReference type="Proteomes" id="UP000182888"/>
    </source>
</evidence>
<comment type="subcellular location">
    <subcellularLocation>
        <location evidence="1">Periplasm</location>
    </subcellularLocation>
</comment>
<name>A0A0K2W0S3_MESPL</name>
<proteinExistence type="inferred from homology"/>
<sequence>MTFPMKRGLRLRKTVAAIAAGLALGTAALSSASAQEKTVSFPVDKKTIGYVDLIASGAMQRRFYSYFTAGTDALGWKVIFQDAQGDPTKANTEAINLINQGIDALVVSCADSAPMRPALKLAKSKGIPAVQAGCPMTDEKAWDASFPLDDAAVGHALGEYVGKQIGNNAQVGILGDTVILAGKIRTKAVKEGMAGAKAVIVGDQSVNLTDIVGNSRKIVSTYLTANPDLKAILAVYDFFAAPAGNTIKSAGRADKVSVYSFFADAVNVPYMKTEGSPLKAVADGPVEQVGLLAVDQLLGHFKAEKPFDSSAAQRLEVPVEIFTLENLPPAGEDFLTPYPVKKYIDQYKEKWAKEYGGN</sequence>
<dbReference type="InterPro" id="IPR028082">
    <property type="entry name" value="Peripla_BP_I"/>
</dbReference>
<dbReference type="AlphaFoldDB" id="A0A0K2W0S3"/>
<dbReference type="CDD" id="cd01536">
    <property type="entry name" value="PBP1_ABC_sugar_binding-like"/>
    <property type="match status" value="1"/>
</dbReference>
<feature type="chain" id="PRO_5005490003" description="Periplasmic binding protein domain-containing protein" evidence="3">
    <location>
        <begin position="35"/>
        <end position="358"/>
    </location>
</feature>
<feature type="domain" description="Periplasmic binding protein" evidence="4">
    <location>
        <begin position="67"/>
        <end position="298"/>
    </location>
</feature>
<evidence type="ECO:0000256" key="3">
    <source>
        <dbReference type="SAM" id="SignalP"/>
    </source>
</evidence>
<protein>
    <recommendedName>
        <fullName evidence="4">Periplasmic binding protein domain-containing protein</fullName>
    </recommendedName>
</protein>
<evidence type="ECO:0000256" key="1">
    <source>
        <dbReference type="ARBA" id="ARBA00004418"/>
    </source>
</evidence>
<reference evidence="6" key="1">
    <citation type="submission" date="2014-08" db="EMBL/GenBank/DDBJ databases">
        <authorList>
            <person name="Edwards T."/>
        </authorList>
    </citation>
    <scope>NUCLEOTIDE SEQUENCE [LARGE SCALE GENOMIC DNA]</scope>
</reference>
<dbReference type="GO" id="GO:0030288">
    <property type="term" value="C:outer membrane-bounded periplasmic space"/>
    <property type="evidence" value="ECO:0007669"/>
    <property type="project" value="TreeGrafter"/>
</dbReference>
<dbReference type="PANTHER" id="PTHR30036:SF7">
    <property type="entry name" value="ABC TRANSPORTER PERIPLASMIC-BINDING PROTEIN YPHF"/>
    <property type="match status" value="1"/>
</dbReference>
<dbReference type="PANTHER" id="PTHR30036">
    <property type="entry name" value="D-XYLOSE-BINDING PERIPLASMIC PROTEIN"/>
    <property type="match status" value="1"/>
</dbReference>
<dbReference type="EMBL" id="CCND01000017">
    <property type="protein sequence ID" value="CDX58804.1"/>
    <property type="molecule type" value="Genomic_DNA"/>
</dbReference>
<dbReference type="Pfam" id="PF13407">
    <property type="entry name" value="Peripla_BP_4"/>
    <property type="match status" value="1"/>
</dbReference>
<dbReference type="InterPro" id="IPR025997">
    <property type="entry name" value="SBP_2_dom"/>
</dbReference>
<dbReference type="GO" id="GO:0030246">
    <property type="term" value="F:carbohydrate binding"/>
    <property type="evidence" value="ECO:0007669"/>
    <property type="project" value="TreeGrafter"/>
</dbReference>
<evidence type="ECO:0000256" key="2">
    <source>
        <dbReference type="ARBA" id="ARBA00007639"/>
    </source>
</evidence>
<accession>A0A0K2W0S3</accession>
<organism evidence="5 6">
    <name type="scientific">Mesorhizobium plurifarium</name>
    <dbReference type="NCBI Taxonomy" id="69974"/>
    <lineage>
        <taxon>Bacteria</taxon>
        <taxon>Pseudomonadati</taxon>
        <taxon>Pseudomonadota</taxon>
        <taxon>Alphaproteobacteria</taxon>
        <taxon>Hyphomicrobiales</taxon>
        <taxon>Phyllobacteriaceae</taxon>
        <taxon>Mesorhizobium</taxon>
    </lineage>
</organism>
<dbReference type="Gene3D" id="3.40.50.2300">
    <property type="match status" value="2"/>
</dbReference>
<dbReference type="SUPFAM" id="SSF53822">
    <property type="entry name" value="Periplasmic binding protein-like I"/>
    <property type="match status" value="1"/>
</dbReference>
<gene>
    <name evidence="5" type="ORF">MPL1032_240265</name>
</gene>
<feature type="signal peptide" evidence="3">
    <location>
        <begin position="1"/>
        <end position="34"/>
    </location>
</feature>
<dbReference type="InterPro" id="IPR050555">
    <property type="entry name" value="Bact_Solute-Bind_Prot2"/>
</dbReference>
<keyword evidence="3" id="KW-0732">Signal</keyword>
<evidence type="ECO:0000259" key="4">
    <source>
        <dbReference type="Pfam" id="PF13407"/>
    </source>
</evidence>
<evidence type="ECO:0000313" key="5">
    <source>
        <dbReference type="EMBL" id="CDX58804.1"/>
    </source>
</evidence>
<comment type="similarity">
    <text evidence="2">Belongs to the bacterial solute-binding protein 2 family.</text>
</comment>
<dbReference type="Proteomes" id="UP000182888">
    <property type="component" value="Unassembled WGS sequence"/>
</dbReference>